<dbReference type="FunFam" id="3.30.160.20:FF:000043">
    <property type="entry name" value="60S ribosomal protein L3"/>
    <property type="match status" value="1"/>
</dbReference>
<feature type="compositionally biased region" description="Basic and acidic residues" evidence="9">
    <location>
        <begin position="73"/>
        <end position="86"/>
    </location>
</feature>
<evidence type="ECO:0000256" key="1">
    <source>
        <dbReference type="ARBA" id="ARBA00004173"/>
    </source>
</evidence>
<comment type="subcellular location">
    <subcellularLocation>
        <location evidence="1">Mitochondrion</location>
    </subcellularLocation>
</comment>
<dbReference type="SUPFAM" id="SSF69065">
    <property type="entry name" value="RNase III domain-like"/>
    <property type="match status" value="1"/>
</dbReference>
<evidence type="ECO:0000259" key="10">
    <source>
        <dbReference type="PROSITE" id="PS50137"/>
    </source>
</evidence>
<keyword evidence="3" id="KW-0689">Ribosomal protein</keyword>
<dbReference type="GO" id="GO:0004525">
    <property type="term" value="F:ribonuclease III activity"/>
    <property type="evidence" value="ECO:0007669"/>
    <property type="project" value="InterPro"/>
</dbReference>
<evidence type="ECO:0000256" key="7">
    <source>
        <dbReference type="ARBA" id="ARBA00035187"/>
    </source>
</evidence>
<feature type="domain" description="DRBM" evidence="10">
    <location>
        <begin position="341"/>
        <end position="411"/>
    </location>
</feature>
<dbReference type="InterPro" id="IPR036389">
    <property type="entry name" value="RNase_III_sf"/>
</dbReference>
<dbReference type="PANTHER" id="PTHR11207">
    <property type="entry name" value="RIBONUCLEASE III"/>
    <property type="match status" value="1"/>
</dbReference>
<dbReference type="Proteomes" id="UP001166286">
    <property type="component" value="Unassembled WGS sequence"/>
</dbReference>
<dbReference type="AlphaFoldDB" id="A0AA39U4D5"/>
<keyword evidence="4" id="KW-0496">Mitochondrion</keyword>
<evidence type="ECO:0000256" key="8">
    <source>
        <dbReference type="PROSITE-ProRule" id="PRU00266"/>
    </source>
</evidence>
<dbReference type="Gene3D" id="1.10.1520.10">
    <property type="entry name" value="Ribonuclease III domain"/>
    <property type="match status" value="1"/>
</dbReference>
<comment type="similarity">
    <text evidence="6">Belongs to the ribonuclease III family. Mitochondrion-specific ribosomal protein mL44 subfamily.</text>
</comment>
<keyword evidence="5" id="KW-0687">Ribonucleoprotein</keyword>
<dbReference type="CDD" id="cd19873">
    <property type="entry name" value="DSRM_MRPL3_like"/>
    <property type="match status" value="1"/>
</dbReference>
<dbReference type="Pfam" id="PF22892">
    <property type="entry name" value="DSRM_MRPL44"/>
    <property type="match status" value="1"/>
</dbReference>
<keyword evidence="2 8" id="KW-0694">RNA-binding</keyword>
<dbReference type="InterPro" id="IPR044444">
    <property type="entry name" value="Ribosomal_mL44_DSRM_metazoa"/>
</dbReference>
<feature type="region of interest" description="Disordered" evidence="9">
    <location>
        <begin position="46"/>
        <end position="102"/>
    </location>
</feature>
<dbReference type="PANTHER" id="PTHR11207:SF32">
    <property type="entry name" value="LARGE RIBOSOMAL SUBUNIT PROTEIN ML44"/>
    <property type="match status" value="1"/>
</dbReference>
<organism evidence="11 12">
    <name type="scientific">Cladonia borealis</name>
    <dbReference type="NCBI Taxonomy" id="184061"/>
    <lineage>
        <taxon>Eukaryota</taxon>
        <taxon>Fungi</taxon>
        <taxon>Dikarya</taxon>
        <taxon>Ascomycota</taxon>
        <taxon>Pezizomycotina</taxon>
        <taxon>Lecanoromycetes</taxon>
        <taxon>OSLEUM clade</taxon>
        <taxon>Lecanoromycetidae</taxon>
        <taxon>Lecanorales</taxon>
        <taxon>Lecanorineae</taxon>
        <taxon>Cladoniaceae</taxon>
        <taxon>Cladonia</taxon>
    </lineage>
</organism>
<accession>A0AA39U4D5</accession>
<proteinExistence type="inferred from homology"/>
<evidence type="ECO:0000256" key="4">
    <source>
        <dbReference type="ARBA" id="ARBA00023128"/>
    </source>
</evidence>
<dbReference type="InterPro" id="IPR000999">
    <property type="entry name" value="RNase_III_dom"/>
</dbReference>
<dbReference type="SUPFAM" id="SSF54768">
    <property type="entry name" value="dsRNA-binding domain-like"/>
    <property type="match status" value="1"/>
</dbReference>
<reference evidence="11" key="1">
    <citation type="submission" date="2023-03" db="EMBL/GenBank/DDBJ databases">
        <title>Complete genome of Cladonia borealis.</title>
        <authorList>
            <person name="Park H."/>
        </authorList>
    </citation>
    <scope>NUCLEOTIDE SEQUENCE</scope>
    <source>
        <strain evidence="11">ANT050790</strain>
    </source>
</reference>
<sequence length="441" mass="48959">MKALRLLRWSGAVLSPRTRPCCFIHQNQYRTPLPFKMLRPQSTAVAPSEEHLETEDNLQELLDPRPPEPTIEDLLRKSSDRGRTESILRSLPSPPPSQAHKSARLSALHARLMLPPRLPLESLARCLVDPSADINPHFNNSSFSLLGSDLLGLYTSEAILCRYPRLPTEVMFAAMYGYCGPKTLTSITREWGVEIAAAPGGEVDPGFLQCKRVEAGNASVDGTGTQVKELPKIADTPNQKPTLGERGWRRGVSSRTVKDDYFGDEIKRTELDYAERPELYLEDQQRKFEKGVTVEDASSNFVRALIGAIHLHAGKKAAYNFFKAHILSRHLDVSSLFEFRQPTRDLSRLCAREGFESPVARILSETGRKSRTPVFVVGVFAGKDKLGEGSGSSLDEARIRAAIGALKGWYLYSPLEVRVPSQAEKGKEWEPVLVDGGEVVV</sequence>
<dbReference type="GO" id="GO:0005739">
    <property type="term" value="C:mitochondrion"/>
    <property type="evidence" value="ECO:0007669"/>
    <property type="project" value="TreeGrafter"/>
</dbReference>
<dbReference type="GO" id="GO:0003735">
    <property type="term" value="F:structural constituent of ribosome"/>
    <property type="evidence" value="ECO:0007669"/>
    <property type="project" value="TreeGrafter"/>
</dbReference>
<evidence type="ECO:0000256" key="2">
    <source>
        <dbReference type="ARBA" id="ARBA00022884"/>
    </source>
</evidence>
<dbReference type="EMBL" id="JAFEKC020000023">
    <property type="protein sequence ID" value="KAK0507551.1"/>
    <property type="molecule type" value="Genomic_DNA"/>
</dbReference>
<evidence type="ECO:0000256" key="3">
    <source>
        <dbReference type="ARBA" id="ARBA00022980"/>
    </source>
</evidence>
<gene>
    <name evidence="11" type="ORF">JMJ35_010074</name>
</gene>
<keyword evidence="12" id="KW-1185">Reference proteome</keyword>
<name>A0AA39U4D5_9LECA</name>
<evidence type="ECO:0000256" key="6">
    <source>
        <dbReference type="ARBA" id="ARBA00024034"/>
    </source>
</evidence>
<evidence type="ECO:0000256" key="9">
    <source>
        <dbReference type="SAM" id="MobiDB-lite"/>
    </source>
</evidence>
<evidence type="ECO:0000313" key="12">
    <source>
        <dbReference type="Proteomes" id="UP001166286"/>
    </source>
</evidence>
<dbReference type="Gene3D" id="3.30.160.20">
    <property type="match status" value="1"/>
</dbReference>
<dbReference type="GO" id="GO:0006396">
    <property type="term" value="P:RNA processing"/>
    <property type="evidence" value="ECO:0007669"/>
    <property type="project" value="InterPro"/>
</dbReference>
<dbReference type="InterPro" id="IPR014720">
    <property type="entry name" value="dsRBD_dom"/>
</dbReference>
<dbReference type="PROSITE" id="PS50137">
    <property type="entry name" value="DS_RBD"/>
    <property type="match status" value="1"/>
</dbReference>
<protein>
    <recommendedName>
        <fullName evidence="7">Large ribosomal subunit protein mL44</fullName>
    </recommendedName>
</protein>
<comment type="caution">
    <text evidence="11">The sequence shown here is derived from an EMBL/GenBank/DDBJ whole genome shotgun (WGS) entry which is preliminary data.</text>
</comment>
<evidence type="ECO:0000313" key="11">
    <source>
        <dbReference type="EMBL" id="KAK0507551.1"/>
    </source>
</evidence>
<dbReference type="SMART" id="SM00358">
    <property type="entry name" value="DSRM"/>
    <property type="match status" value="1"/>
</dbReference>
<dbReference type="SMART" id="SM00535">
    <property type="entry name" value="RIBOc"/>
    <property type="match status" value="1"/>
</dbReference>
<dbReference type="InterPro" id="IPR044443">
    <property type="entry name" value="Ribosomal_mL44_DSRM_fung"/>
</dbReference>
<evidence type="ECO:0000256" key="5">
    <source>
        <dbReference type="ARBA" id="ARBA00023274"/>
    </source>
</evidence>
<dbReference type="GO" id="GO:0003725">
    <property type="term" value="F:double-stranded RNA binding"/>
    <property type="evidence" value="ECO:0007669"/>
    <property type="project" value="InterPro"/>
</dbReference>